<reference evidence="4 5" key="1">
    <citation type="submission" date="2017-05" db="EMBL/GenBank/DDBJ databases">
        <authorList>
            <person name="Song R."/>
            <person name="Chenine A.L."/>
            <person name="Ruprecht R.M."/>
        </authorList>
    </citation>
    <scope>NUCLEOTIDE SEQUENCE [LARGE SCALE GENOMIC DNA]</scope>
    <source>
        <strain evidence="4 5">CECT 7927</strain>
    </source>
</reference>
<evidence type="ECO:0000313" key="5">
    <source>
        <dbReference type="Proteomes" id="UP000196125"/>
    </source>
</evidence>
<keyword evidence="6" id="KW-1185">Reference proteome</keyword>
<evidence type="ECO:0000256" key="1">
    <source>
        <dbReference type="ARBA" id="ARBA00023231"/>
    </source>
</evidence>
<dbReference type="Proteomes" id="UP001283366">
    <property type="component" value="Unassembled WGS sequence"/>
</dbReference>
<dbReference type="EMBL" id="FXXI01000001">
    <property type="protein sequence ID" value="SMR99460.1"/>
    <property type="molecule type" value="Genomic_DNA"/>
</dbReference>
<dbReference type="Gene3D" id="3.30.420.130">
    <property type="entry name" value="Dinitrogenase iron-molybdenum cofactor biosynthesis domain"/>
    <property type="match status" value="1"/>
</dbReference>
<feature type="domain" description="Dinitrogenase iron-molybdenum cofactor biosynthesis" evidence="2">
    <location>
        <begin position="36"/>
        <end position="115"/>
    </location>
</feature>
<evidence type="ECO:0000313" key="6">
    <source>
        <dbReference type="Proteomes" id="UP001283366"/>
    </source>
</evidence>
<evidence type="ECO:0000313" key="3">
    <source>
        <dbReference type="EMBL" id="MDW6003746.1"/>
    </source>
</evidence>
<protein>
    <submittedName>
        <fullName evidence="4">Dinitrogenase iron-molybdenum cofactor</fullName>
    </submittedName>
    <submittedName>
        <fullName evidence="3">NifB/NifX family molybdenum-iron cluster-binding protein</fullName>
    </submittedName>
</protein>
<dbReference type="AlphaFoldDB" id="A0A1Y6IRN8"/>
<dbReference type="EMBL" id="JAWRCO010000001">
    <property type="protein sequence ID" value="MDW6003746.1"/>
    <property type="molecule type" value="Genomic_DNA"/>
</dbReference>
<dbReference type="Proteomes" id="UP000196125">
    <property type="component" value="Unassembled WGS sequence"/>
</dbReference>
<evidence type="ECO:0000259" key="2">
    <source>
        <dbReference type="Pfam" id="PF02579"/>
    </source>
</evidence>
<reference evidence="3 6" key="2">
    <citation type="submission" date="2023-11" db="EMBL/GenBank/DDBJ databases">
        <title>Plant-associative lifestyle of Vibrio porteresiae and its evolutionary dynamics.</title>
        <authorList>
            <person name="Rameshkumar N."/>
            <person name="Kirti K."/>
        </authorList>
    </citation>
    <scope>NUCLEOTIDE SEQUENCE [LARGE SCALE GENOMIC DNA]</scope>
    <source>
        <strain evidence="3 6">MSSRF38</strain>
    </source>
</reference>
<dbReference type="InterPro" id="IPR036105">
    <property type="entry name" value="DiNase_FeMo-co_biosyn_sf"/>
</dbReference>
<sequence length="200" mass="22630">MTVYRFDRVHLQIEPEPDQHSLQELFLMIIAIPMKEARIANHFTKADSFIFINESGKVLSQKENPALNTGCAGKSALLALLQSEQTARVIVRNIGQRMLGKLLENRFAVFQTHAGRQDIQSMIQADSGLIPLTNTEQGRLSVNYQTKQERGGCCEHNQHDNHDTVHHHGCRGNRCCEGLNHENHSHSRQRHGHGKGRCCH</sequence>
<name>A0A1Y6IRN8_9VIBR</name>
<accession>A0A1Y6IRN8</accession>
<dbReference type="RefSeq" id="WP_200807655.1">
    <property type="nucleotide sequence ID" value="NZ_AP024883.1"/>
</dbReference>
<proteinExistence type="predicted"/>
<dbReference type="SUPFAM" id="SSF53146">
    <property type="entry name" value="Nitrogenase accessory factor-like"/>
    <property type="match status" value="1"/>
</dbReference>
<keyword evidence="1" id="KW-0535">Nitrogen fixation</keyword>
<dbReference type="InterPro" id="IPR003731">
    <property type="entry name" value="Di-Nase_FeMo-co_biosynth"/>
</dbReference>
<gene>
    <name evidence="3" type="ORF">SBX37_12895</name>
    <name evidence="4" type="ORF">VIM7927_00685</name>
</gene>
<evidence type="ECO:0000313" key="4">
    <source>
        <dbReference type="EMBL" id="SMR99460.1"/>
    </source>
</evidence>
<organism evidence="4 5">
    <name type="scientific">Vibrio mangrovi</name>
    <dbReference type="NCBI Taxonomy" id="474394"/>
    <lineage>
        <taxon>Bacteria</taxon>
        <taxon>Pseudomonadati</taxon>
        <taxon>Pseudomonadota</taxon>
        <taxon>Gammaproteobacteria</taxon>
        <taxon>Vibrionales</taxon>
        <taxon>Vibrionaceae</taxon>
        <taxon>Vibrio</taxon>
    </lineage>
</organism>
<dbReference type="Pfam" id="PF02579">
    <property type="entry name" value="Nitro_FeMo-Co"/>
    <property type="match status" value="1"/>
</dbReference>